<keyword evidence="2 6" id="KW-0378">Hydrolase</keyword>
<evidence type="ECO:0000256" key="3">
    <source>
        <dbReference type="ARBA" id="ARBA00023295"/>
    </source>
</evidence>
<evidence type="ECO:0000256" key="5">
    <source>
        <dbReference type="PIRSR" id="PIRSR606710-2"/>
    </source>
</evidence>
<dbReference type="SUPFAM" id="SSF49899">
    <property type="entry name" value="Concanavalin A-like lectins/glucanases"/>
    <property type="match status" value="1"/>
</dbReference>
<evidence type="ECO:0000256" key="2">
    <source>
        <dbReference type="ARBA" id="ARBA00022801"/>
    </source>
</evidence>
<comment type="similarity">
    <text evidence="1 6">Belongs to the glycosyl hydrolase 43 family.</text>
</comment>
<dbReference type="PANTHER" id="PTHR42812:SF2">
    <property type="entry name" value="XYLOSIDASE_ARABINOSIDASE"/>
    <property type="match status" value="1"/>
</dbReference>
<dbReference type="Gene3D" id="2.60.120.200">
    <property type="match status" value="1"/>
</dbReference>
<dbReference type="RefSeq" id="WP_191071759.1">
    <property type="nucleotide sequence ID" value="NZ_CP060506.1"/>
</dbReference>
<evidence type="ECO:0000256" key="7">
    <source>
        <dbReference type="SAM" id="MobiDB-lite"/>
    </source>
</evidence>
<dbReference type="Pfam" id="PF04616">
    <property type="entry name" value="Glyco_hydro_43"/>
    <property type="match status" value="1"/>
</dbReference>
<dbReference type="InterPro" id="IPR023296">
    <property type="entry name" value="Glyco_hydro_beta-prop_sf"/>
</dbReference>
<dbReference type="SUPFAM" id="SSF75005">
    <property type="entry name" value="Arabinanase/levansucrase/invertase"/>
    <property type="match status" value="1"/>
</dbReference>
<evidence type="ECO:0000313" key="8">
    <source>
        <dbReference type="EMBL" id="MBD3689735.1"/>
    </source>
</evidence>
<dbReference type="GO" id="GO:0005975">
    <property type="term" value="P:carbohydrate metabolic process"/>
    <property type="evidence" value="ECO:0007669"/>
    <property type="project" value="InterPro"/>
</dbReference>
<sequence length="512" mass="56914">MSTMWSSGIEGQRRANLADGTYRNPVIGGDHPDPTILRVGDTYYMTFSSFDASPGIILWKSTNLVDWDIVGPILANPWGTVFACDLIAVGDRYYIYIPFMPAPWSDLDAPTIAVMWTDDIEGEWNGPIDLGIRGMIDPGHAIGEDGKRYLFLNGVERIALADDGLSTIGPQEHVYDGWRYPEDWIDEAYSLEGPKHVVRDDWHYLISAVGGTAGPATGHMVIVARSRSIDGPWENMPTNPLVRCQNDSEPWWSRGHGTLLEGPDGQWYLVYHAYERGHQELGRQVCLEPVDWSEDGWPVARGGDLRTPLPAPATTEHTPETRRALSDDFTAPAWGWRWTFDRPDADETTRAHFGDDGLTLAAKGTDIASSSPMLVLAGDHSYTIGTELERLDDTTRAGLLLYFNHRLFVGMELEPTGLTTWAGGTPTWGREPVPAGVKRIGLRIDKRGHIVTMYYRLPGQDWTRHSTRFEASGYHANTANDLVSLRPALFAAGSGSVRFTHFTYRGESDPTP</sequence>
<reference evidence="8 9" key="1">
    <citation type="submission" date="2020-08" db="EMBL/GenBank/DDBJ databases">
        <title>Winkia gen. nov., sp. nov., isolated from faeces of the Anser albifrons in China.</title>
        <authorList>
            <person name="Liu Q."/>
        </authorList>
    </citation>
    <scope>NUCLEOTIDE SEQUENCE [LARGE SCALE GENOMIC DNA]</scope>
    <source>
        <strain evidence="8 9">C62</strain>
    </source>
</reference>
<comment type="caution">
    <text evidence="8">The sequence shown here is derived from an EMBL/GenBank/DDBJ whole genome shotgun (WGS) entry which is preliminary data.</text>
</comment>
<dbReference type="EMBL" id="JACRUO010000001">
    <property type="protein sequence ID" value="MBD3689735.1"/>
    <property type="molecule type" value="Genomic_DNA"/>
</dbReference>
<dbReference type="InterPro" id="IPR051795">
    <property type="entry name" value="Glycosyl_Hydrlase_43"/>
</dbReference>
<organism evidence="8 9">
    <name type="scientific">Nanchangia anserum</name>
    <dbReference type="NCBI Taxonomy" id="2692125"/>
    <lineage>
        <taxon>Bacteria</taxon>
        <taxon>Bacillati</taxon>
        <taxon>Actinomycetota</taxon>
        <taxon>Actinomycetes</taxon>
        <taxon>Actinomycetales</taxon>
        <taxon>Actinomycetaceae</taxon>
        <taxon>Nanchangia</taxon>
    </lineage>
</organism>
<evidence type="ECO:0000256" key="1">
    <source>
        <dbReference type="ARBA" id="ARBA00009865"/>
    </source>
</evidence>
<dbReference type="PANTHER" id="PTHR42812">
    <property type="entry name" value="BETA-XYLOSIDASE"/>
    <property type="match status" value="1"/>
</dbReference>
<dbReference type="InterPro" id="IPR006710">
    <property type="entry name" value="Glyco_hydro_43"/>
</dbReference>
<evidence type="ECO:0000313" key="9">
    <source>
        <dbReference type="Proteomes" id="UP000627538"/>
    </source>
</evidence>
<protein>
    <submittedName>
        <fullName evidence="8">Family 43 glycosylhydrolase</fullName>
    </submittedName>
</protein>
<evidence type="ECO:0000256" key="6">
    <source>
        <dbReference type="RuleBase" id="RU361187"/>
    </source>
</evidence>
<dbReference type="CDD" id="cd09002">
    <property type="entry name" value="GH43_XYL-like"/>
    <property type="match status" value="1"/>
</dbReference>
<feature type="region of interest" description="Disordered" evidence="7">
    <location>
        <begin position="301"/>
        <end position="323"/>
    </location>
</feature>
<dbReference type="Gene3D" id="2.115.10.20">
    <property type="entry name" value="Glycosyl hydrolase domain, family 43"/>
    <property type="match status" value="1"/>
</dbReference>
<dbReference type="GO" id="GO:0004553">
    <property type="term" value="F:hydrolase activity, hydrolyzing O-glycosyl compounds"/>
    <property type="evidence" value="ECO:0007669"/>
    <property type="project" value="InterPro"/>
</dbReference>
<accession>A0A8I0KQ94</accession>
<dbReference type="InterPro" id="IPR013320">
    <property type="entry name" value="ConA-like_dom_sf"/>
</dbReference>
<feature type="active site" description="Proton acceptor" evidence="4">
    <location>
        <position position="33"/>
    </location>
</feature>
<evidence type="ECO:0000256" key="4">
    <source>
        <dbReference type="PIRSR" id="PIRSR606710-1"/>
    </source>
</evidence>
<dbReference type="AlphaFoldDB" id="A0A8I0KQ94"/>
<keyword evidence="3 6" id="KW-0326">Glycosidase</keyword>
<dbReference type="Proteomes" id="UP000627538">
    <property type="component" value="Unassembled WGS sequence"/>
</dbReference>
<feature type="site" description="Important for catalytic activity, responsible for pKa modulation of the active site Glu and correct orientation of both the proton donor and substrate" evidence="5">
    <location>
        <position position="137"/>
    </location>
</feature>
<feature type="active site" description="Proton donor" evidence="4">
    <location>
        <position position="192"/>
    </location>
</feature>
<keyword evidence="9" id="KW-1185">Reference proteome</keyword>
<gene>
    <name evidence="8" type="ORF">H8R10_05780</name>
</gene>
<name>A0A8I0KQ94_9ACTO</name>
<proteinExistence type="inferred from homology"/>